<accession>A0ACA9LTB7</accession>
<reference evidence="1" key="1">
    <citation type="submission" date="2021-06" db="EMBL/GenBank/DDBJ databases">
        <authorList>
            <person name="Kallberg Y."/>
            <person name="Tangrot J."/>
            <person name="Rosling A."/>
        </authorList>
    </citation>
    <scope>NUCLEOTIDE SEQUENCE</scope>
    <source>
        <strain evidence="1">CL356</strain>
    </source>
</reference>
<sequence length="539" mass="60099">MTNSGNGRNEMTRNLRNSSVPSEQDHSIADAFREILQTADPGAILSTTWGETQGGDSYRPRGNARNQTEVDSDNFSADGKVRGLFNRSQWGNTARAQEDTSNREKNRKSEDNDGRIYSTNNIRNNDTSDDCYVSNGGYRDSSMGINTSRSDSIDNYTNNTSKTYEHSSSNENNGMTDGRQIHLTPIVPQPNSCNNISPSQDAVDEGENVALKISAWHTLADKNAKERPDGVGSGQLHRKGKNYKPVDEKTVLEIQQRGKTIKKTKRSQEISGDKIHSPTKSGPFPRGVSPKGLDKGNLSPKQGPPLSNPPHPTAQWKQPIQRRQSPPPSSSPKPPSQAQPPQQNAPERDHPNIRPKLDNTAAAFSEPPQNTLKKPPTVTKPPQQSQYHRYQSPARSQESLPFIPPEFDSTPYRKQPSPLPLDHRGGRNGDYEDQEDYDQSSEATTEYYEDSENELEYNKSGPPPILNGDRGELVLTINVELEEGENPQTIYVYVADDPLDLAREFCVKWAVTNEVVEPALAELIREEKEKRLDLGRYTN</sequence>
<dbReference type="EMBL" id="CAJVPT010008077">
    <property type="protein sequence ID" value="CAG8548034.1"/>
    <property type="molecule type" value="Genomic_DNA"/>
</dbReference>
<proteinExistence type="predicted"/>
<dbReference type="Proteomes" id="UP000789525">
    <property type="component" value="Unassembled WGS sequence"/>
</dbReference>
<organism evidence="1 2">
    <name type="scientific">Acaulospora colombiana</name>
    <dbReference type="NCBI Taxonomy" id="27376"/>
    <lineage>
        <taxon>Eukaryota</taxon>
        <taxon>Fungi</taxon>
        <taxon>Fungi incertae sedis</taxon>
        <taxon>Mucoromycota</taxon>
        <taxon>Glomeromycotina</taxon>
        <taxon>Glomeromycetes</taxon>
        <taxon>Diversisporales</taxon>
        <taxon>Acaulosporaceae</taxon>
        <taxon>Acaulospora</taxon>
    </lineage>
</organism>
<protein>
    <submittedName>
        <fullName evidence="1">3770_t:CDS:1</fullName>
    </submittedName>
</protein>
<gene>
    <name evidence="1" type="ORF">ACOLOM_LOCUS4736</name>
</gene>
<evidence type="ECO:0000313" key="1">
    <source>
        <dbReference type="EMBL" id="CAG8548034.1"/>
    </source>
</evidence>
<comment type="caution">
    <text evidence="1">The sequence shown here is derived from an EMBL/GenBank/DDBJ whole genome shotgun (WGS) entry which is preliminary data.</text>
</comment>
<evidence type="ECO:0000313" key="2">
    <source>
        <dbReference type="Proteomes" id="UP000789525"/>
    </source>
</evidence>
<keyword evidence="2" id="KW-1185">Reference proteome</keyword>
<name>A0ACA9LTB7_9GLOM</name>